<evidence type="ECO:0000313" key="10">
    <source>
        <dbReference type="Proteomes" id="UP000728032"/>
    </source>
</evidence>
<evidence type="ECO:0000256" key="7">
    <source>
        <dbReference type="PIRSR" id="PIRSR600997-1"/>
    </source>
</evidence>
<dbReference type="Pfam" id="PF00135">
    <property type="entry name" value="COesterase"/>
    <property type="match status" value="4"/>
</dbReference>
<dbReference type="InterPro" id="IPR000997">
    <property type="entry name" value="Cholinesterase"/>
</dbReference>
<feature type="domain" description="Carboxylesterase type B" evidence="8">
    <location>
        <begin position="1"/>
        <end position="374"/>
    </location>
</feature>
<dbReference type="GO" id="GO:0005615">
    <property type="term" value="C:extracellular space"/>
    <property type="evidence" value="ECO:0007669"/>
    <property type="project" value="TreeGrafter"/>
</dbReference>
<dbReference type="Gene3D" id="3.40.50.1820">
    <property type="entry name" value="alpha/beta hydrolase"/>
    <property type="match status" value="4"/>
</dbReference>
<gene>
    <name evidence="9" type="ORF">ONB1V03_LOCUS11484</name>
</gene>
<evidence type="ECO:0000313" key="9">
    <source>
        <dbReference type="EMBL" id="CAD7654839.1"/>
    </source>
</evidence>
<evidence type="ECO:0000256" key="3">
    <source>
        <dbReference type="ARBA" id="ARBA00022801"/>
    </source>
</evidence>
<dbReference type="PRINTS" id="PR00878">
    <property type="entry name" value="CHOLNESTRASE"/>
</dbReference>
<keyword evidence="3" id="KW-0378">Hydrolase</keyword>
<sequence>IHGGALVLGSIFQDIYDGSVLATRDLVIVSTNYRLGQFGYLYGDREDAPGNVGFYDQLLALKWVKENIHQFGGDSDQITIFGESAGSWSVSAHILSPLSKGLFKRAIMQSGAHMYNKDNDVVSKAEALSRAKQIAKQLNCSETEDWLQCLRKVDANELSKYSRNPTYPVLGTEFLPISAQKAFETKKFNSDIDLMAGVNRDEGSMFINIVIKDINNMTLQNFTTGVKGLDAIYHGIDTQKVSDYYLKNVNTSKPLYLRFAFSDLMGDLALKCPTYSFAKQFAIAVKDMHRVYFYELFYASKTFAKIFNCDIPTMGICHAMDIPFVFGLPFIRPDYEPEDVYWSKHMMDMWTKFAKDGHEDQGWPQLLNHELNVVPIVKGLDPLNISLVENDPFHDTFGSFSQATSNLLTELQKVIQTFSDGSKVNKEIHEIKEVYEKPKQIAKNPKTDTSIDQFLGIPYAEPPVGQLRFAKPQPLKKPLDVRENIHQFGGDSDQITIFGESAGSWSVSAHILSPLSKGLFKRAIMESGAVMYNKDRPVLSANESLAMGQYMATQQNCSTSEDWLNVCVDVNTTSGVVRGLTVNALNTSVDQFLNIPYAEPPVGSLRFAKPVPLKEPIKEIIDGTETGNSCYQPVSDIYKDFIGNLTLSEDLMFWIHGGALAIGSSFQYQYNGSALAAHDVVIVSTNYRLGQLGFLYGGREDAPGNVGFYDQLLALKWVRENIHQFGGDSDQITIFGESAGSWSVSAHILSPLSKGLFKRAIMESGAVMYNKDRPVLIHLRIG</sequence>
<dbReference type="EMBL" id="CAJPVJ010008600">
    <property type="protein sequence ID" value="CAG2172026.1"/>
    <property type="molecule type" value="Genomic_DNA"/>
</dbReference>
<protein>
    <recommendedName>
        <fullName evidence="8">Carboxylesterase type B domain-containing protein</fullName>
    </recommendedName>
</protein>
<dbReference type="AlphaFoldDB" id="A0A7R9QQR8"/>
<proteinExistence type="inferred from homology"/>
<feature type="domain" description="Carboxylesterase type B" evidence="8">
    <location>
        <begin position="481"/>
        <end position="561"/>
    </location>
</feature>
<dbReference type="InterPro" id="IPR050654">
    <property type="entry name" value="AChE-related_enzymes"/>
</dbReference>
<dbReference type="Proteomes" id="UP000728032">
    <property type="component" value="Unassembled WGS sequence"/>
</dbReference>
<evidence type="ECO:0000256" key="6">
    <source>
        <dbReference type="ARBA" id="ARBA00048484"/>
    </source>
</evidence>
<evidence type="ECO:0000256" key="1">
    <source>
        <dbReference type="ARBA" id="ARBA00005964"/>
    </source>
</evidence>
<dbReference type="PROSITE" id="PS00122">
    <property type="entry name" value="CARBOXYLESTERASE_B_1"/>
    <property type="match status" value="3"/>
</dbReference>
<feature type="domain" description="Carboxylesterase type B" evidence="8">
    <location>
        <begin position="446"/>
        <end position="477"/>
    </location>
</feature>
<evidence type="ECO:0000256" key="4">
    <source>
        <dbReference type="ARBA" id="ARBA00023157"/>
    </source>
</evidence>
<dbReference type="PANTHER" id="PTHR43918">
    <property type="entry name" value="ACETYLCHOLINESTERASE"/>
    <property type="match status" value="1"/>
</dbReference>
<feature type="active site" description="Acyl-ester intermediate" evidence="7">
    <location>
        <position position="84"/>
    </location>
</feature>
<keyword evidence="5" id="KW-0325">Glycoprotein</keyword>
<dbReference type="GO" id="GO:0019695">
    <property type="term" value="P:choline metabolic process"/>
    <property type="evidence" value="ECO:0007669"/>
    <property type="project" value="TreeGrafter"/>
</dbReference>
<dbReference type="InterPro" id="IPR019826">
    <property type="entry name" value="Carboxylesterase_B_AS"/>
</dbReference>
<dbReference type="PANTHER" id="PTHR43918:SF4">
    <property type="entry name" value="CARBOXYLIC ESTER HYDROLASE"/>
    <property type="match status" value="1"/>
</dbReference>
<comment type="similarity">
    <text evidence="1">Belongs to the type-B carboxylesterase/lipase family.</text>
</comment>
<feature type="active site" description="Charge relay system" evidence="7">
    <location>
        <position position="202"/>
    </location>
</feature>
<comment type="catalytic activity">
    <reaction evidence="6">
        <text>acetylcholine + H2O = choline + acetate + H(+)</text>
        <dbReference type="Rhea" id="RHEA:17561"/>
        <dbReference type="ChEBI" id="CHEBI:15354"/>
        <dbReference type="ChEBI" id="CHEBI:15355"/>
        <dbReference type="ChEBI" id="CHEBI:15377"/>
        <dbReference type="ChEBI" id="CHEBI:15378"/>
        <dbReference type="ChEBI" id="CHEBI:30089"/>
        <dbReference type="EC" id="3.1.1.7"/>
    </reaction>
</comment>
<feature type="active site" description="Charge relay system" evidence="7">
    <location>
        <position position="318"/>
    </location>
</feature>
<feature type="domain" description="Carboxylesterase type B" evidence="8">
    <location>
        <begin position="570"/>
        <end position="768"/>
    </location>
</feature>
<dbReference type="InterPro" id="IPR002018">
    <property type="entry name" value="CarbesteraseB"/>
</dbReference>
<accession>A0A7R9QQR8</accession>
<evidence type="ECO:0000256" key="2">
    <source>
        <dbReference type="ARBA" id="ARBA00022487"/>
    </source>
</evidence>
<dbReference type="GO" id="GO:0003990">
    <property type="term" value="F:acetylcholinesterase activity"/>
    <property type="evidence" value="ECO:0007669"/>
    <property type="project" value="UniProtKB-EC"/>
</dbReference>
<feature type="non-terminal residue" evidence="9">
    <location>
        <position position="1"/>
    </location>
</feature>
<keyword evidence="10" id="KW-1185">Reference proteome</keyword>
<dbReference type="InterPro" id="IPR029058">
    <property type="entry name" value="AB_hydrolase_fold"/>
</dbReference>
<evidence type="ECO:0000259" key="8">
    <source>
        <dbReference type="Pfam" id="PF00135"/>
    </source>
</evidence>
<reference evidence="9" key="1">
    <citation type="submission" date="2020-11" db="EMBL/GenBank/DDBJ databases">
        <authorList>
            <person name="Tran Van P."/>
        </authorList>
    </citation>
    <scope>NUCLEOTIDE SEQUENCE</scope>
</reference>
<name>A0A7R9QQR8_9ACAR</name>
<dbReference type="EMBL" id="OC923425">
    <property type="protein sequence ID" value="CAD7654839.1"/>
    <property type="molecule type" value="Genomic_DNA"/>
</dbReference>
<dbReference type="GO" id="GO:0006581">
    <property type="term" value="P:acetylcholine catabolic process"/>
    <property type="evidence" value="ECO:0007669"/>
    <property type="project" value="TreeGrafter"/>
</dbReference>
<evidence type="ECO:0000256" key="5">
    <source>
        <dbReference type="ARBA" id="ARBA00023180"/>
    </source>
</evidence>
<dbReference type="SUPFAM" id="SSF53474">
    <property type="entry name" value="alpha/beta-Hydrolases"/>
    <property type="match status" value="3"/>
</dbReference>
<dbReference type="GO" id="GO:0005886">
    <property type="term" value="C:plasma membrane"/>
    <property type="evidence" value="ECO:0007669"/>
    <property type="project" value="TreeGrafter"/>
</dbReference>
<organism evidence="9">
    <name type="scientific">Oppiella nova</name>
    <dbReference type="NCBI Taxonomy" id="334625"/>
    <lineage>
        <taxon>Eukaryota</taxon>
        <taxon>Metazoa</taxon>
        <taxon>Ecdysozoa</taxon>
        <taxon>Arthropoda</taxon>
        <taxon>Chelicerata</taxon>
        <taxon>Arachnida</taxon>
        <taxon>Acari</taxon>
        <taxon>Acariformes</taxon>
        <taxon>Sarcoptiformes</taxon>
        <taxon>Oribatida</taxon>
        <taxon>Brachypylina</taxon>
        <taxon>Oppioidea</taxon>
        <taxon>Oppiidae</taxon>
        <taxon>Oppiella</taxon>
    </lineage>
</organism>
<keyword evidence="2" id="KW-0719">Serine esterase</keyword>
<keyword evidence="4" id="KW-1015">Disulfide bond</keyword>
<dbReference type="OrthoDB" id="408631at2759"/>